<protein>
    <submittedName>
        <fullName evidence="7">BamA/TamA family outer membrane protein</fullName>
    </submittedName>
</protein>
<evidence type="ECO:0000313" key="8">
    <source>
        <dbReference type="Proteomes" id="UP001597641"/>
    </source>
</evidence>
<gene>
    <name evidence="7" type="ORF">ACFS7Z_22320</name>
</gene>
<dbReference type="RefSeq" id="WP_377489846.1">
    <property type="nucleotide sequence ID" value="NZ_JBHUOX010000024.1"/>
</dbReference>
<sequence length="796" mass="89271">MLIRKPLPKYKGTYILPLLLMLLLSSGCSVTKVVPEGRALFWEYDVKVKGEKDSSNRSADLETELSQTVRPKPNASILGLRPKLAIYNAFYTEKEKGLKHWIMTKLGEPPVLYSELDTATVSQIMSSRLHNRGYFNNTVSSTTTIENKKASVSWTAKIGEPYRFRKIAYTLNDSLPVHRDIEQTREESLLQTGEPYDLATMTAERVRIDGVLKNEGYYFFSPELLIYSADTTVGEPGERLVDVVLRVKNAASAKALQPYTLDDIFIFANYSVGDSLATNDTIDYKGYHYIPNENYVRAKHLLRGVFLEQDSLYTREEHLLTTKRLNAFPAYKFVNIEYEVDTVENNALDAFIYLTPALKKSLRAEAQMVSKSNGFSGPGINVSFQNKNAFKGSELLSVDFTGTFESYVGGRGSGPAPEGIEPTGNQNLTSYEISAKASLTIPRILSPFNLRNLRTEFAPQTRIGVGASLLNRVGFFQMNSFSATYGYNYRPTQTLTIDVTPINLQYVQLANTTPEFDKYLDRNPFLERSFENQFIVGSIYQLTYSTQVFEDRTNQFFDRLILDLSGNSLNAFQSVTGFPPPTDEEPRTIVGNRFSQYVLVDNDFRHYLNFGEESQLVTRLVVGAGFALGNSTTLPYVKQFSVGGPNSIRAFRARSIGPGAYRDTAQVTSFSFFDQVGDIRLVGNLEYRFPITGFFKGAVFMDAGNIWLFRDELNDDGEPIRPGGTFDSSGFLNQLAIGTGFGLRVDVEFFVLRFDIGIPVQVPHLPKGERNVLKDFNGSFSGENSMVLNIAIGYPF</sequence>
<evidence type="ECO:0000256" key="5">
    <source>
        <dbReference type="ARBA" id="ARBA00023237"/>
    </source>
</evidence>
<proteinExistence type="predicted"/>
<dbReference type="EMBL" id="JBHUOX010000024">
    <property type="protein sequence ID" value="MFD3003115.1"/>
    <property type="molecule type" value="Genomic_DNA"/>
</dbReference>
<keyword evidence="3" id="KW-0732">Signal</keyword>
<dbReference type="PROSITE" id="PS51257">
    <property type="entry name" value="PROKAR_LIPOPROTEIN"/>
    <property type="match status" value="1"/>
</dbReference>
<comment type="subcellular location">
    <subcellularLocation>
        <location evidence="1">Membrane</location>
    </subcellularLocation>
</comment>
<reference evidence="8" key="1">
    <citation type="journal article" date="2019" name="Int. J. Syst. Evol. Microbiol.">
        <title>The Global Catalogue of Microorganisms (GCM) 10K type strain sequencing project: providing services to taxonomists for standard genome sequencing and annotation.</title>
        <authorList>
            <consortium name="The Broad Institute Genomics Platform"/>
            <consortium name="The Broad Institute Genome Sequencing Center for Infectious Disease"/>
            <person name="Wu L."/>
            <person name="Ma J."/>
        </authorList>
    </citation>
    <scope>NUCLEOTIDE SEQUENCE [LARGE SCALE GENOMIC DNA]</scope>
    <source>
        <strain evidence="8">KCTC 23984</strain>
    </source>
</reference>
<dbReference type="Gene3D" id="2.40.160.50">
    <property type="entry name" value="membrane protein fhac: a member of the omp85/tpsb transporter family"/>
    <property type="match status" value="1"/>
</dbReference>
<dbReference type="Proteomes" id="UP001597641">
    <property type="component" value="Unassembled WGS sequence"/>
</dbReference>
<evidence type="ECO:0000256" key="4">
    <source>
        <dbReference type="ARBA" id="ARBA00023136"/>
    </source>
</evidence>
<keyword evidence="8" id="KW-1185">Reference proteome</keyword>
<keyword evidence="4" id="KW-0472">Membrane</keyword>
<keyword evidence="2" id="KW-0812">Transmembrane</keyword>
<organism evidence="7 8">
    <name type="scientific">Pontibacter toksunensis</name>
    <dbReference type="NCBI Taxonomy" id="1332631"/>
    <lineage>
        <taxon>Bacteria</taxon>
        <taxon>Pseudomonadati</taxon>
        <taxon>Bacteroidota</taxon>
        <taxon>Cytophagia</taxon>
        <taxon>Cytophagales</taxon>
        <taxon>Hymenobacteraceae</taxon>
        <taxon>Pontibacter</taxon>
    </lineage>
</organism>
<evidence type="ECO:0000256" key="1">
    <source>
        <dbReference type="ARBA" id="ARBA00004370"/>
    </source>
</evidence>
<keyword evidence="5" id="KW-0998">Cell outer membrane</keyword>
<feature type="domain" description="Bacterial surface antigen (D15)" evidence="6">
    <location>
        <begin position="460"/>
        <end position="763"/>
    </location>
</feature>
<dbReference type="InterPro" id="IPR000184">
    <property type="entry name" value="Bac_surfAg_D15"/>
</dbReference>
<dbReference type="PANTHER" id="PTHR12815">
    <property type="entry name" value="SORTING AND ASSEMBLY MACHINERY SAMM50 PROTEIN FAMILY MEMBER"/>
    <property type="match status" value="1"/>
</dbReference>
<evidence type="ECO:0000313" key="7">
    <source>
        <dbReference type="EMBL" id="MFD3003115.1"/>
    </source>
</evidence>
<dbReference type="Pfam" id="PF01103">
    <property type="entry name" value="Omp85"/>
    <property type="match status" value="1"/>
</dbReference>
<evidence type="ECO:0000259" key="6">
    <source>
        <dbReference type="Pfam" id="PF01103"/>
    </source>
</evidence>
<name>A0ABW6C0C2_9BACT</name>
<dbReference type="InterPro" id="IPR039910">
    <property type="entry name" value="D15-like"/>
</dbReference>
<accession>A0ABW6C0C2</accession>
<evidence type="ECO:0000256" key="2">
    <source>
        <dbReference type="ARBA" id="ARBA00022692"/>
    </source>
</evidence>
<evidence type="ECO:0000256" key="3">
    <source>
        <dbReference type="ARBA" id="ARBA00022729"/>
    </source>
</evidence>
<dbReference type="PANTHER" id="PTHR12815:SF47">
    <property type="entry name" value="TRANSLOCATION AND ASSEMBLY MODULE SUBUNIT TAMA"/>
    <property type="match status" value="1"/>
</dbReference>
<comment type="caution">
    <text evidence="7">The sequence shown here is derived from an EMBL/GenBank/DDBJ whole genome shotgun (WGS) entry which is preliminary data.</text>
</comment>